<evidence type="ECO:0000313" key="3">
    <source>
        <dbReference type="EMBL" id="CAD2071434.1"/>
    </source>
</evidence>
<dbReference type="InterPro" id="IPR023346">
    <property type="entry name" value="Lysozyme-like_dom_sf"/>
</dbReference>
<dbReference type="SUPFAM" id="SSF53955">
    <property type="entry name" value="Lysozyme-like"/>
    <property type="match status" value="1"/>
</dbReference>
<reference evidence="3 4" key="1">
    <citation type="submission" date="2020-07" db="EMBL/GenBank/DDBJ databases">
        <authorList>
            <person name="Criscuolo A."/>
        </authorList>
    </citation>
    <scope>NUCLEOTIDE SEQUENCE [LARGE SCALE GENOMIC DNA]</scope>
    <source>
        <strain evidence="3">CIP111649</strain>
    </source>
</reference>
<gene>
    <name evidence="3" type="primary">sceD</name>
    <name evidence="3" type="ORF">JEODO184_00240</name>
</gene>
<protein>
    <submittedName>
        <fullName evidence="3">Putative transglycosylase SceD</fullName>
    </submittedName>
</protein>
<name>A0A6V7R2Z4_9STAP</name>
<dbReference type="AlphaFoldDB" id="A0A6V7R2Z4"/>
<accession>A0A6V7R2Z4</accession>
<feature type="region of interest" description="Disordered" evidence="1">
    <location>
        <begin position="123"/>
        <end position="161"/>
    </location>
</feature>
<feature type="compositionally biased region" description="Low complexity" evidence="1">
    <location>
        <begin position="141"/>
        <end position="161"/>
    </location>
</feature>
<feature type="chain" id="PRO_5039348269" evidence="2">
    <location>
        <begin position="22"/>
        <end position="239"/>
    </location>
</feature>
<keyword evidence="4" id="KW-1185">Reference proteome</keyword>
<dbReference type="RefSeq" id="WP_185124806.1">
    <property type="nucleotide sequence ID" value="NZ_CAJEWD010000003.1"/>
</dbReference>
<feature type="signal peptide" evidence="2">
    <location>
        <begin position="1"/>
        <end position="21"/>
    </location>
</feature>
<proteinExistence type="predicted"/>
<dbReference type="Proteomes" id="UP000589351">
    <property type="component" value="Unassembled WGS sequence"/>
</dbReference>
<evidence type="ECO:0000256" key="2">
    <source>
        <dbReference type="SAM" id="SignalP"/>
    </source>
</evidence>
<evidence type="ECO:0000256" key="1">
    <source>
        <dbReference type="SAM" id="MobiDB-lite"/>
    </source>
</evidence>
<keyword evidence="2" id="KW-0732">Signal</keyword>
<sequence length="239" mass="25613">MKKTILATSLALGLGVTGVVADQEAEASSINKEELAQTAQNNPAELNAAPIHEGAYDYNFTLNNVNYDFSSDGNSYSWAYSANGNATATNYTNETVEAPKVEEIQVEEVQEVEQTNYTEYNTQETQTQQAAPAVEEKQEVSQPAAPAPTQSTSSSNGSTKSQFLAAGGTEAMWNNIVLPESGGNPSAVSPNGYQGLGQTKESWGTGSVADQTSGMLNYAKQRYGSIDNAIQFRNANNWW</sequence>
<comment type="caution">
    <text evidence="3">The sequence shown here is derived from an EMBL/GenBank/DDBJ whole genome shotgun (WGS) entry which is preliminary data.</text>
</comment>
<organism evidence="3 4">
    <name type="scientific">Jeotgalicoccus meleagridis</name>
    <dbReference type="NCBI Taxonomy" id="2759181"/>
    <lineage>
        <taxon>Bacteria</taxon>
        <taxon>Bacillati</taxon>
        <taxon>Bacillota</taxon>
        <taxon>Bacilli</taxon>
        <taxon>Bacillales</taxon>
        <taxon>Staphylococcaceae</taxon>
        <taxon>Jeotgalicoccus</taxon>
    </lineage>
</organism>
<evidence type="ECO:0000313" key="4">
    <source>
        <dbReference type="Proteomes" id="UP000589351"/>
    </source>
</evidence>
<dbReference type="EMBL" id="CAJEWD010000003">
    <property type="protein sequence ID" value="CAD2071434.1"/>
    <property type="molecule type" value="Genomic_DNA"/>
</dbReference>